<gene>
    <name evidence="17" type="primary">MCM9</name>
    <name evidence="17" type="ORF">HK099_008395</name>
</gene>
<dbReference type="GO" id="GO:0017116">
    <property type="term" value="F:single-stranded DNA helicase activity"/>
    <property type="evidence" value="ECO:0007669"/>
    <property type="project" value="TreeGrafter"/>
</dbReference>
<dbReference type="PANTHER" id="PTHR11630:SF48">
    <property type="entry name" value="DNA HELICASE MCM9"/>
    <property type="match status" value="1"/>
</dbReference>
<keyword evidence="6" id="KW-0378">Hydrolase</keyword>
<evidence type="ECO:0000256" key="1">
    <source>
        <dbReference type="ARBA" id="ARBA00004123"/>
    </source>
</evidence>
<dbReference type="Pfam" id="PF26066">
    <property type="entry name" value="MCM9_N"/>
    <property type="match status" value="1"/>
</dbReference>
<dbReference type="InterPro" id="IPR003593">
    <property type="entry name" value="AAA+_ATPase"/>
</dbReference>
<dbReference type="SMART" id="SM00382">
    <property type="entry name" value="AAA"/>
    <property type="match status" value="1"/>
</dbReference>
<dbReference type="PANTHER" id="PTHR11630">
    <property type="entry name" value="DNA REPLICATION LICENSING FACTOR MCM FAMILY MEMBER"/>
    <property type="match status" value="1"/>
</dbReference>
<evidence type="ECO:0000256" key="13">
    <source>
        <dbReference type="ARBA" id="ARBA00047995"/>
    </source>
</evidence>
<dbReference type="EC" id="3.6.4.12" evidence="3"/>
<dbReference type="Gene3D" id="2.40.50.140">
    <property type="entry name" value="Nucleic acid-binding proteins"/>
    <property type="match status" value="1"/>
</dbReference>
<evidence type="ECO:0000256" key="15">
    <source>
        <dbReference type="SAM" id="MobiDB-lite"/>
    </source>
</evidence>
<feature type="region of interest" description="Disordered" evidence="15">
    <location>
        <begin position="661"/>
        <end position="690"/>
    </location>
</feature>
<evidence type="ECO:0000256" key="10">
    <source>
        <dbReference type="ARBA" id="ARBA00023204"/>
    </source>
</evidence>
<evidence type="ECO:0000256" key="3">
    <source>
        <dbReference type="ARBA" id="ARBA00012551"/>
    </source>
</evidence>
<evidence type="ECO:0000256" key="14">
    <source>
        <dbReference type="RuleBase" id="RU004070"/>
    </source>
</evidence>
<feature type="compositionally biased region" description="Polar residues" evidence="15">
    <location>
        <begin position="667"/>
        <end position="690"/>
    </location>
</feature>
<evidence type="ECO:0000256" key="9">
    <source>
        <dbReference type="ARBA" id="ARBA00023125"/>
    </source>
</evidence>
<dbReference type="GO" id="GO:0005656">
    <property type="term" value="C:nuclear pre-replicative complex"/>
    <property type="evidence" value="ECO:0007669"/>
    <property type="project" value="UniProtKB-ARBA"/>
</dbReference>
<dbReference type="InterPro" id="IPR033762">
    <property type="entry name" value="MCM_OB"/>
</dbReference>
<evidence type="ECO:0000256" key="2">
    <source>
        <dbReference type="ARBA" id="ARBA00008010"/>
    </source>
</evidence>
<sequence>METQLVVDEKDLVDSFSIILSELCQDQLINEMTIAEDLHRPVYLALSKLIEFEQIIANYIIQNLSKVLPIFSKCLSRAQELIKDRLKEDMSQLRVKFNLHLRIDCQGLMHINQIFRTKVPKCTDIGKFISFKGKITVLSRKLIGNKKGLLYGRGCQSYDREQYNSIPKPIICTAGSAPGAEPCDIANSCKDYQEVKVQEHVGTIPRSIIVILEDDLVDTCKAGDDITISGLVFQRFKTFYKSDRCLVEIALFSNHLKVHNEQKTSLLSDQFELEFKLFWENYKTKPFTARDQILKSFCPKIYGLFIVKLAVMLVLCGGVAKYDQSGLKLRGDPHILLVGDPGTGKSQFLRYAAHVSPRAVLTTGIGSTNAGLTVAAVRDGGEWQLEAGALVLADRGLCCIDEFGSIRENDKTAIHEAMEQQTVSVAKAGMYDPTQNLEVNIALGSPLLSRFDVIIVLLDSQNLEWDNTISNFILNNEISKNEVEKEQLKNKTVFPNDVENNANDKQSNHGENTKLWNLEMIQAYISYTKIKFQPKMTENSNLVLKSYYQLQRNSDVRNVARTTVRLLESLIRLSQAHARLTCKNEVSISDAIIAIMLIESSMQTSALMKITSALHAGFSKDPELEHFNIECAVLEKLGLEYLMPKQPTNLEEEANLNSNNELRNFSPAENQENLSPNISSMAQNTPKKSILSQATGSEVFVSQWEESPNQISKKIKMDLEKFKYTNPQVEKEETLESINNGDDLENVMSCLLEERENKEPEKDSGKRRENYNEEIDIEELDNMMMEFADDQADFNDIDICNSANSSFPNPSLSLGKTPNS</sequence>
<keyword evidence="11" id="KW-0539">Nucleus</keyword>
<dbReference type="AlphaFoldDB" id="A0AAD5U079"/>
<organism evidence="17 18">
    <name type="scientific">Clydaea vesicula</name>
    <dbReference type="NCBI Taxonomy" id="447962"/>
    <lineage>
        <taxon>Eukaryota</taxon>
        <taxon>Fungi</taxon>
        <taxon>Fungi incertae sedis</taxon>
        <taxon>Chytridiomycota</taxon>
        <taxon>Chytridiomycota incertae sedis</taxon>
        <taxon>Chytridiomycetes</taxon>
        <taxon>Lobulomycetales</taxon>
        <taxon>Lobulomycetaceae</taxon>
        <taxon>Clydaea</taxon>
    </lineage>
</organism>
<protein>
    <recommendedName>
        <fullName evidence="3">DNA helicase</fullName>
        <ecNumber evidence="3">3.6.4.12</ecNumber>
    </recommendedName>
    <alternativeName>
        <fullName evidence="12">Minichromosome maintenance 9</fullName>
    </alternativeName>
</protein>
<dbReference type="InterPro" id="IPR001208">
    <property type="entry name" value="MCM_dom"/>
</dbReference>
<dbReference type="GO" id="GO:0000724">
    <property type="term" value="P:double-strand break repair via homologous recombination"/>
    <property type="evidence" value="ECO:0007669"/>
    <property type="project" value="TreeGrafter"/>
</dbReference>
<comment type="similarity">
    <text evidence="2 14">Belongs to the MCM family.</text>
</comment>
<feature type="region of interest" description="Disordered" evidence="15">
    <location>
        <begin position="753"/>
        <end position="772"/>
    </location>
</feature>
<dbReference type="InterPro" id="IPR041562">
    <property type="entry name" value="MCM_lid"/>
</dbReference>
<keyword evidence="5" id="KW-0227">DNA damage</keyword>
<evidence type="ECO:0000256" key="11">
    <source>
        <dbReference type="ARBA" id="ARBA00023242"/>
    </source>
</evidence>
<dbReference type="Gene3D" id="3.40.50.300">
    <property type="entry name" value="P-loop containing nucleotide triphosphate hydrolases"/>
    <property type="match status" value="2"/>
</dbReference>
<dbReference type="GO" id="GO:0006279">
    <property type="term" value="P:premeiotic DNA replication"/>
    <property type="evidence" value="ECO:0007669"/>
    <property type="project" value="UniProtKB-ARBA"/>
</dbReference>
<evidence type="ECO:0000256" key="12">
    <source>
        <dbReference type="ARBA" id="ARBA00042301"/>
    </source>
</evidence>
<reference evidence="17" key="1">
    <citation type="submission" date="2020-05" db="EMBL/GenBank/DDBJ databases">
        <title>Phylogenomic resolution of chytrid fungi.</title>
        <authorList>
            <person name="Stajich J.E."/>
            <person name="Amses K."/>
            <person name="Simmons R."/>
            <person name="Seto K."/>
            <person name="Myers J."/>
            <person name="Bonds A."/>
            <person name="Quandt C.A."/>
            <person name="Barry K."/>
            <person name="Liu P."/>
            <person name="Grigoriev I."/>
            <person name="Longcore J.E."/>
            <person name="James T.Y."/>
        </authorList>
    </citation>
    <scope>NUCLEOTIDE SEQUENCE</scope>
    <source>
        <strain evidence="17">JEL0476</strain>
    </source>
</reference>
<keyword evidence="7 17" id="KW-0347">Helicase</keyword>
<dbReference type="GO" id="GO:0016787">
    <property type="term" value="F:hydrolase activity"/>
    <property type="evidence" value="ECO:0007669"/>
    <property type="project" value="UniProtKB-KW"/>
</dbReference>
<keyword evidence="8 14" id="KW-0067">ATP-binding</keyword>
<comment type="subcellular location">
    <subcellularLocation>
        <location evidence="1">Nucleus</location>
    </subcellularLocation>
</comment>
<keyword evidence="10" id="KW-0234">DNA repair</keyword>
<evidence type="ECO:0000313" key="18">
    <source>
        <dbReference type="Proteomes" id="UP001211065"/>
    </source>
</evidence>
<comment type="catalytic activity">
    <reaction evidence="13">
        <text>ATP + H2O = ADP + phosphate + H(+)</text>
        <dbReference type="Rhea" id="RHEA:13065"/>
        <dbReference type="ChEBI" id="CHEBI:15377"/>
        <dbReference type="ChEBI" id="CHEBI:15378"/>
        <dbReference type="ChEBI" id="CHEBI:30616"/>
        <dbReference type="ChEBI" id="CHEBI:43474"/>
        <dbReference type="ChEBI" id="CHEBI:456216"/>
        <dbReference type="EC" id="3.6.4.12"/>
    </reaction>
</comment>
<dbReference type="InterPro" id="IPR012340">
    <property type="entry name" value="NA-bd_OB-fold"/>
</dbReference>
<dbReference type="PROSITE" id="PS50051">
    <property type="entry name" value="MCM_2"/>
    <property type="match status" value="1"/>
</dbReference>
<keyword evidence="9 14" id="KW-0238">DNA-binding</keyword>
<evidence type="ECO:0000256" key="8">
    <source>
        <dbReference type="ARBA" id="ARBA00022840"/>
    </source>
</evidence>
<evidence type="ECO:0000256" key="4">
    <source>
        <dbReference type="ARBA" id="ARBA00022741"/>
    </source>
</evidence>
<dbReference type="Proteomes" id="UP001211065">
    <property type="component" value="Unassembled WGS sequence"/>
</dbReference>
<keyword evidence="18" id="KW-1185">Reference proteome</keyword>
<proteinExistence type="inferred from homology"/>
<dbReference type="InterPro" id="IPR027417">
    <property type="entry name" value="P-loop_NTPase"/>
</dbReference>
<evidence type="ECO:0000256" key="6">
    <source>
        <dbReference type="ARBA" id="ARBA00022801"/>
    </source>
</evidence>
<feature type="domain" description="MCM C-terminal AAA(+) ATPase" evidence="16">
    <location>
        <begin position="289"/>
        <end position="473"/>
    </location>
</feature>
<dbReference type="SMART" id="SM00350">
    <property type="entry name" value="MCM"/>
    <property type="match status" value="1"/>
</dbReference>
<dbReference type="EMBL" id="JADGJW010000916">
    <property type="protein sequence ID" value="KAJ3209946.1"/>
    <property type="molecule type" value="Genomic_DNA"/>
</dbReference>
<dbReference type="GO" id="GO:0042555">
    <property type="term" value="C:MCM complex"/>
    <property type="evidence" value="ECO:0007669"/>
    <property type="project" value="UniProtKB-ARBA"/>
</dbReference>
<dbReference type="SUPFAM" id="SSF50249">
    <property type="entry name" value="Nucleic acid-binding proteins"/>
    <property type="match status" value="1"/>
</dbReference>
<comment type="caution">
    <text evidence="17">The sequence shown here is derived from an EMBL/GenBank/DDBJ whole genome shotgun (WGS) entry which is preliminary data.</text>
</comment>
<accession>A0AAD5U079</accession>
<dbReference type="GO" id="GO:0043596">
    <property type="term" value="C:nuclear replication fork"/>
    <property type="evidence" value="ECO:0007669"/>
    <property type="project" value="UniProtKB-ARBA"/>
</dbReference>
<dbReference type="SUPFAM" id="SSF52540">
    <property type="entry name" value="P-loop containing nucleoside triphosphate hydrolases"/>
    <property type="match status" value="1"/>
</dbReference>
<evidence type="ECO:0000256" key="7">
    <source>
        <dbReference type="ARBA" id="ARBA00022806"/>
    </source>
</evidence>
<name>A0AAD5U079_9FUNG</name>
<dbReference type="GO" id="GO:0005524">
    <property type="term" value="F:ATP binding"/>
    <property type="evidence" value="ECO:0007669"/>
    <property type="project" value="UniProtKB-KW"/>
</dbReference>
<feature type="compositionally biased region" description="Basic and acidic residues" evidence="15">
    <location>
        <begin position="753"/>
        <end position="771"/>
    </location>
</feature>
<evidence type="ECO:0000313" key="17">
    <source>
        <dbReference type="EMBL" id="KAJ3209946.1"/>
    </source>
</evidence>
<keyword evidence="4 14" id="KW-0547">Nucleotide-binding</keyword>
<dbReference type="GO" id="GO:0031261">
    <property type="term" value="C:DNA replication preinitiation complex"/>
    <property type="evidence" value="ECO:0007669"/>
    <property type="project" value="UniProtKB-ARBA"/>
</dbReference>
<dbReference type="InterPro" id="IPR031327">
    <property type="entry name" value="MCM"/>
</dbReference>
<dbReference type="PRINTS" id="PR01657">
    <property type="entry name" value="MCMFAMILY"/>
</dbReference>
<evidence type="ECO:0000259" key="16">
    <source>
        <dbReference type="PROSITE" id="PS50051"/>
    </source>
</evidence>
<dbReference type="GO" id="GO:0003697">
    <property type="term" value="F:single-stranded DNA binding"/>
    <property type="evidence" value="ECO:0007669"/>
    <property type="project" value="TreeGrafter"/>
</dbReference>
<dbReference type="Pfam" id="PF00493">
    <property type="entry name" value="MCM"/>
    <property type="match status" value="1"/>
</dbReference>
<dbReference type="Pfam" id="PF17855">
    <property type="entry name" value="MCM_lid"/>
    <property type="match status" value="1"/>
</dbReference>
<evidence type="ECO:0000256" key="5">
    <source>
        <dbReference type="ARBA" id="ARBA00022763"/>
    </source>
</evidence>
<dbReference type="InterPro" id="IPR058768">
    <property type="entry name" value="MCM9_N"/>
</dbReference>
<dbReference type="Pfam" id="PF17207">
    <property type="entry name" value="MCM_OB"/>
    <property type="match status" value="1"/>
</dbReference>